<protein>
    <submittedName>
        <fullName evidence="1">Uncharacterized protein</fullName>
    </submittedName>
</protein>
<keyword evidence="2" id="KW-1185">Reference proteome</keyword>
<accession>A0A238L0I3</accession>
<dbReference type="Proteomes" id="UP000220836">
    <property type="component" value="Unassembled WGS sequence"/>
</dbReference>
<proteinExistence type="predicted"/>
<evidence type="ECO:0000313" key="2">
    <source>
        <dbReference type="Proteomes" id="UP000220836"/>
    </source>
</evidence>
<sequence>MACRETNVETLGQIKAPRNQLVLGGFVSRSNGSQDQSMALKLNSPPSLIPENQRDVTVLVRV</sequence>
<name>A0A238L0I3_9RHOB</name>
<evidence type="ECO:0000313" key="1">
    <source>
        <dbReference type="EMBL" id="SMX47846.1"/>
    </source>
</evidence>
<reference evidence="1 2" key="1">
    <citation type="submission" date="2017-05" db="EMBL/GenBank/DDBJ databases">
        <authorList>
            <person name="Song R."/>
            <person name="Chenine A.L."/>
            <person name="Ruprecht R.M."/>
        </authorList>
    </citation>
    <scope>NUCLEOTIDE SEQUENCE [LARGE SCALE GENOMIC DNA]</scope>
    <source>
        <strain evidence="1 2">CECT 8663</strain>
    </source>
</reference>
<gene>
    <name evidence="1" type="ORF">PEV8663_03653</name>
</gene>
<dbReference type="EMBL" id="FXYH01000016">
    <property type="protein sequence ID" value="SMX47846.1"/>
    <property type="molecule type" value="Genomic_DNA"/>
</dbReference>
<organism evidence="1 2">
    <name type="scientific">Pelagimonas varians</name>
    <dbReference type="NCBI Taxonomy" id="696760"/>
    <lineage>
        <taxon>Bacteria</taxon>
        <taxon>Pseudomonadati</taxon>
        <taxon>Pseudomonadota</taxon>
        <taxon>Alphaproteobacteria</taxon>
        <taxon>Rhodobacterales</taxon>
        <taxon>Roseobacteraceae</taxon>
        <taxon>Pelagimonas</taxon>
    </lineage>
</organism>
<dbReference type="AlphaFoldDB" id="A0A238L0I3"/>